<feature type="transmembrane region" description="Helical" evidence="1">
    <location>
        <begin position="37"/>
        <end position="59"/>
    </location>
</feature>
<dbReference type="InterPro" id="IPR007436">
    <property type="entry name" value="DUF485"/>
</dbReference>
<accession>A0A9D2UC97</accession>
<reference evidence="2" key="2">
    <citation type="submission" date="2021-04" db="EMBL/GenBank/DDBJ databases">
        <authorList>
            <person name="Gilroy R."/>
        </authorList>
    </citation>
    <scope>NUCLEOTIDE SEQUENCE</scope>
    <source>
        <strain evidence="2">5925</strain>
    </source>
</reference>
<proteinExistence type="predicted"/>
<organism evidence="2 3">
    <name type="scientific">Candidatus Corynebacterium intestinavium</name>
    <dbReference type="NCBI Taxonomy" id="2838531"/>
    <lineage>
        <taxon>Bacteria</taxon>
        <taxon>Bacillati</taxon>
        <taxon>Actinomycetota</taxon>
        <taxon>Actinomycetes</taxon>
        <taxon>Mycobacteriales</taxon>
        <taxon>Corynebacteriaceae</taxon>
        <taxon>Corynebacterium</taxon>
    </lineage>
</organism>
<dbReference type="Pfam" id="PF04341">
    <property type="entry name" value="DUF485"/>
    <property type="match status" value="1"/>
</dbReference>
<evidence type="ECO:0000313" key="3">
    <source>
        <dbReference type="Proteomes" id="UP000823907"/>
    </source>
</evidence>
<feature type="transmembrane region" description="Helical" evidence="1">
    <location>
        <begin position="71"/>
        <end position="93"/>
    </location>
</feature>
<comment type="caution">
    <text evidence="2">The sequence shown here is derived from an EMBL/GenBank/DDBJ whole genome shotgun (WGS) entry which is preliminary data.</text>
</comment>
<gene>
    <name evidence="2" type="ORF">H9907_06885</name>
</gene>
<keyword evidence="1" id="KW-0472">Membrane</keyword>
<evidence type="ECO:0000313" key="2">
    <source>
        <dbReference type="EMBL" id="HJD49796.1"/>
    </source>
</evidence>
<reference evidence="2" key="1">
    <citation type="journal article" date="2021" name="PeerJ">
        <title>Extensive microbial diversity within the chicken gut microbiome revealed by metagenomics and culture.</title>
        <authorList>
            <person name="Gilroy R."/>
            <person name="Ravi A."/>
            <person name="Getino M."/>
            <person name="Pursley I."/>
            <person name="Horton D.L."/>
            <person name="Alikhan N.F."/>
            <person name="Baker D."/>
            <person name="Gharbi K."/>
            <person name="Hall N."/>
            <person name="Watson M."/>
            <person name="Adriaenssens E.M."/>
            <person name="Foster-Nyarko E."/>
            <person name="Jarju S."/>
            <person name="Secka A."/>
            <person name="Antonio M."/>
            <person name="Oren A."/>
            <person name="Chaudhuri R.R."/>
            <person name="La Ragione R."/>
            <person name="Hildebrand F."/>
            <person name="Pallen M.J."/>
        </authorList>
    </citation>
    <scope>NUCLEOTIDE SEQUENCE</scope>
    <source>
        <strain evidence="2">5925</strain>
    </source>
</reference>
<dbReference type="PANTHER" id="PTHR38441:SF1">
    <property type="entry name" value="MEMBRANE PROTEIN"/>
    <property type="match status" value="1"/>
</dbReference>
<keyword evidence="1" id="KW-1133">Transmembrane helix</keyword>
<sequence>MTQPATPAQRHVPTPDEFVAAQQSPEFQELRSKMRGFTFPMTVFFIVWFVLYVGLAMFAPDFMGIKIWGNINVGVLLGFGQFVTTFLITYLYVKYADREIEPRAQYVRESLEGSPTTPANQGAQG</sequence>
<dbReference type="PANTHER" id="PTHR38441">
    <property type="entry name" value="INTEGRAL MEMBRANE PROTEIN-RELATED"/>
    <property type="match status" value="1"/>
</dbReference>
<evidence type="ECO:0000256" key="1">
    <source>
        <dbReference type="SAM" id="Phobius"/>
    </source>
</evidence>
<protein>
    <submittedName>
        <fullName evidence="2">DUF485 domain-containing protein</fullName>
    </submittedName>
</protein>
<name>A0A9D2UC97_9CORY</name>
<dbReference type="Proteomes" id="UP000823907">
    <property type="component" value="Unassembled WGS sequence"/>
</dbReference>
<dbReference type="AlphaFoldDB" id="A0A9D2UC97"/>
<dbReference type="EMBL" id="DWUR01000110">
    <property type="protein sequence ID" value="HJD49796.1"/>
    <property type="molecule type" value="Genomic_DNA"/>
</dbReference>
<keyword evidence="1" id="KW-0812">Transmembrane</keyword>